<keyword evidence="6 7" id="KW-0472">Membrane</keyword>
<dbReference type="PANTHER" id="PTHR33362">
    <property type="entry name" value="SIALIC ACID TRAP TRANSPORTER PERMEASE PROTEIN SIAT-RELATED"/>
    <property type="match status" value="1"/>
</dbReference>
<evidence type="ECO:0000313" key="8">
    <source>
        <dbReference type="EMBL" id="ATG73824.1"/>
    </source>
</evidence>
<sequence>MTPLMIGLFALLMLFAFPVGYALIISAGAAVLFVGDAPSVIAVLKLFQPTQSFPMLAIPFFILSGSLMMSGTLGRKLVDFAAYLVGRFHGGLGQVTVVGSTVFGGVSGSAVAEASALGSMLIPWQKREGYPGAFSAAVTASSSVIAGLIPPSIPLILYALVSNSSIASLFVAGILPGIMLAGGMMMVCYFSGRLRGFPLLKESFSVRGLLKALLFAAPALAMPLFIVILLRAGIATPTEVSVIAVAYALVVSLCIYRDLTVKRVIGALVGTALTTGIVMLVIVASNLVGHVLITEQIPNQIASYAQQAFSSPWMIILAMNILLLCIGMFLDLPAAILLLGPTLVAVGNSIGMDPIQLGIMMAVNLSIGLFTPPIGTTLFVAAAISREKIGRIVRELWPFYLVAITVLLLISYVPAFTIY</sequence>
<evidence type="ECO:0000256" key="5">
    <source>
        <dbReference type="ARBA" id="ARBA00022989"/>
    </source>
</evidence>
<dbReference type="OrthoDB" id="5596500at2"/>
<comment type="caution">
    <text evidence="7">Lacks conserved residue(s) required for the propagation of feature annotation.</text>
</comment>
<comment type="similarity">
    <text evidence="7">Belongs to the TRAP transporter large permease family.</text>
</comment>
<feature type="transmembrane region" description="Helical" evidence="7">
    <location>
        <begin position="212"/>
        <end position="234"/>
    </location>
</feature>
<dbReference type="GO" id="GO:0005886">
    <property type="term" value="C:plasma membrane"/>
    <property type="evidence" value="ECO:0007669"/>
    <property type="project" value="UniProtKB-SubCell"/>
</dbReference>
<dbReference type="NCBIfam" id="TIGR00786">
    <property type="entry name" value="dctM"/>
    <property type="match status" value="1"/>
</dbReference>
<dbReference type="AlphaFoldDB" id="A0A231N2R8"/>
<keyword evidence="3 7" id="KW-0997">Cell inner membrane</keyword>
<feature type="transmembrane region" description="Helical" evidence="7">
    <location>
        <begin position="166"/>
        <end position="191"/>
    </location>
</feature>
<feature type="transmembrane region" description="Helical" evidence="7">
    <location>
        <begin position="53"/>
        <end position="73"/>
    </location>
</feature>
<dbReference type="PANTHER" id="PTHR33362:SF2">
    <property type="entry name" value="TRAP TRANSPORTER LARGE PERMEASE PROTEIN"/>
    <property type="match status" value="1"/>
</dbReference>
<gene>
    <name evidence="8" type="ORF">AN401_08085</name>
</gene>
<evidence type="ECO:0000313" key="9">
    <source>
        <dbReference type="Proteomes" id="UP000217763"/>
    </source>
</evidence>
<feature type="transmembrane region" description="Helical" evidence="7">
    <location>
        <begin position="133"/>
        <end position="160"/>
    </location>
</feature>
<accession>A0A231N2R8</accession>
<comment type="subunit">
    <text evidence="7">The complex comprises the extracytoplasmic solute receptor protein and the two transmembrane proteins.</text>
</comment>
<comment type="function">
    <text evidence="7">Part of the tripartite ATP-independent periplasmic (TRAP) transport system.</text>
</comment>
<evidence type="ECO:0000256" key="3">
    <source>
        <dbReference type="ARBA" id="ARBA00022519"/>
    </source>
</evidence>
<evidence type="ECO:0000256" key="4">
    <source>
        <dbReference type="ARBA" id="ARBA00022692"/>
    </source>
</evidence>
<comment type="subcellular location">
    <subcellularLocation>
        <location evidence="1 7">Cell inner membrane</location>
        <topology evidence="1 7">Multi-pass membrane protein</topology>
    </subcellularLocation>
</comment>
<dbReference type="InterPro" id="IPR004681">
    <property type="entry name" value="TRAP_DctM"/>
</dbReference>
<protein>
    <recommendedName>
        <fullName evidence="7">TRAP transporter large permease protein</fullName>
    </recommendedName>
</protein>
<name>A0A231N2R8_9GAMM</name>
<dbReference type="EMBL" id="CP012621">
    <property type="protein sequence ID" value="ATG73824.1"/>
    <property type="molecule type" value="Genomic_DNA"/>
</dbReference>
<keyword evidence="5 7" id="KW-1133">Transmembrane helix</keyword>
<keyword evidence="4 7" id="KW-0812">Transmembrane</keyword>
<feature type="transmembrane region" description="Helical" evidence="7">
    <location>
        <begin position="240"/>
        <end position="256"/>
    </location>
</feature>
<proteinExistence type="inferred from homology"/>
<feature type="transmembrane region" description="Helical" evidence="7">
    <location>
        <begin position="396"/>
        <end position="418"/>
    </location>
</feature>
<dbReference type="Pfam" id="PF06808">
    <property type="entry name" value="DctM"/>
    <property type="match status" value="1"/>
</dbReference>
<feature type="transmembrane region" description="Helical" evidence="7">
    <location>
        <begin position="268"/>
        <end position="293"/>
    </location>
</feature>
<feature type="transmembrane region" description="Helical" evidence="7">
    <location>
        <begin position="313"/>
        <end position="346"/>
    </location>
</feature>
<keyword evidence="9" id="KW-1185">Reference proteome</keyword>
<evidence type="ECO:0000256" key="7">
    <source>
        <dbReference type="RuleBase" id="RU369079"/>
    </source>
</evidence>
<dbReference type="PIRSF" id="PIRSF006066">
    <property type="entry name" value="HI0050"/>
    <property type="match status" value="1"/>
</dbReference>
<dbReference type="RefSeq" id="WP_094038490.1">
    <property type="nucleotide sequence ID" value="NZ_CP012621.1"/>
</dbReference>
<reference evidence="9" key="1">
    <citation type="submission" date="2015-09" db="EMBL/GenBank/DDBJ databases">
        <authorList>
            <person name="Shao Z."/>
            <person name="Wang L."/>
        </authorList>
    </citation>
    <scope>NUCLEOTIDE SEQUENCE [LARGE SCALE GENOMIC DNA]</scope>
    <source>
        <strain evidence="9">F13-1</strain>
    </source>
</reference>
<keyword evidence="2" id="KW-1003">Cell membrane</keyword>
<dbReference type="InterPro" id="IPR010656">
    <property type="entry name" value="DctM"/>
</dbReference>
<keyword evidence="7" id="KW-0813">Transport</keyword>
<dbReference type="Proteomes" id="UP000217763">
    <property type="component" value="Chromosome"/>
</dbReference>
<dbReference type="GO" id="GO:0022857">
    <property type="term" value="F:transmembrane transporter activity"/>
    <property type="evidence" value="ECO:0007669"/>
    <property type="project" value="UniProtKB-UniRule"/>
</dbReference>
<feature type="transmembrane region" description="Helical" evidence="7">
    <location>
        <begin position="358"/>
        <end position="384"/>
    </location>
</feature>
<dbReference type="KEGG" id="zdf:AN401_08085"/>
<evidence type="ECO:0000256" key="2">
    <source>
        <dbReference type="ARBA" id="ARBA00022475"/>
    </source>
</evidence>
<evidence type="ECO:0000256" key="1">
    <source>
        <dbReference type="ARBA" id="ARBA00004429"/>
    </source>
</evidence>
<organism evidence="8 9">
    <name type="scientific">Zobellella denitrificans</name>
    <dbReference type="NCBI Taxonomy" id="347534"/>
    <lineage>
        <taxon>Bacteria</taxon>
        <taxon>Pseudomonadati</taxon>
        <taxon>Pseudomonadota</taxon>
        <taxon>Gammaproteobacteria</taxon>
        <taxon>Aeromonadales</taxon>
        <taxon>Aeromonadaceae</taxon>
        <taxon>Zobellella</taxon>
    </lineage>
</organism>
<evidence type="ECO:0000256" key="6">
    <source>
        <dbReference type="ARBA" id="ARBA00023136"/>
    </source>
</evidence>